<dbReference type="FunFam" id="3.90.740.10:FF:000008">
    <property type="entry name" value="Valine--tRNA ligase, mitochondrial"/>
    <property type="match status" value="1"/>
</dbReference>
<dbReference type="SUPFAM" id="SSF47323">
    <property type="entry name" value="Anticodon-binding domain of a subclass of class I aminoacyl-tRNA synthetases"/>
    <property type="match status" value="1"/>
</dbReference>
<evidence type="ECO:0000256" key="6">
    <source>
        <dbReference type="ARBA" id="ARBA00022840"/>
    </source>
</evidence>
<keyword evidence="8 13" id="KW-0175">Coiled coil</keyword>
<evidence type="ECO:0000259" key="17">
    <source>
        <dbReference type="Pfam" id="PF10458"/>
    </source>
</evidence>
<dbReference type="InterPro" id="IPR010978">
    <property type="entry name" value="tRNA-bd_arm"/>
</dbReference>
<accession>D0L0I8</accession>
<proteinExistence type="inferred from homology"/>
<dbReference type="FunFam" id="3.40.50.620:FF:000078">
    <property type="entry name" value="Valine--tRNA ligase, mitochondrial"/>
    <property type="match status" value="1"/>
</dbReference>
<feature type="coiled-coil region" evidence="13">
    <location>
        <begin position="881"/>
        <end position="908"/>
    </location>
</feature>
<evidence type="ECO:0000256" key="4">
    <source>
        <dbReference type="ARBA" id="ARBA00022598"/>
    </source>
</evidence>
<evidence type="ECO:0000256" key="8">
    <source>
        <dbReference type="ARBA" id="ARBA00023054"/>
    </source>
</evidence>
<dbReference type="NCBIfam" id="TIGR00422">
    <property type="entry name" value="valS"/>
    <property type="match status" value="1"/>
</dbReference>
<keyword evidence="19" id="KW-1185">Reference proteome</keyword>
<dbReference type="InterPro" id="IPR009008">
    <property type="entry name" value="Val/Leu/Ile-tRNA-synth_edit"/>
</dbReference>
<dbReference type="Pfam" id="PF08264">
    <property type="entry name" value="Anticodon_1"/>
    <property type="match status" value="1"/>
</dbReference>
<evidence type="ECO:0000259" key="16">
    <source>
        <dbReference type="Pfam" id="PF08264"/>
    </source>
</evidence>
<feature type="short sequence motif" description="'KMSKS' region" evidence="13">
    <location>
        <begin position="550"/>
        <end position="554"/>
    </location>
</feature>
<evidence type="ECO:0000256" key="13">
    <source>
        <dbReference type="HAMAP-Rule" id="MF_02004"/>
    </source>
</evidence>
<evidence type="ECO:0000256" key="1">
    <source>
        <dbReference type="ARBA" id="ARBA00004496"/>
    </source>
</evidence>
<evidence type="ECO:0000313" key="19">
    <source>
        <dbReference type="Proteomes" id="UP000009102"/>
    </source>
</evidence>
<sequence>MEKTYNPAEIEAPCYARWQAGGYFSPDASLPADAPNYCIMLPPPNVTGRLHMGHAFQDTLMDMLTRVHRMQGERTLWQPGTDHAGIATQMVVERQLEAEGKTRHDLGREAFTERVWQWKSESGGFITEQMKRLGASCDWSRERFTMDDGLSDAVREVFVRLFEDGLIYRGKRLVNWDPVLHTAVSDLEVISEEETGHLWHLRYPLTDGGGHLIVATTRPETMLGDTAVAVHPEDERYKHLIGKTITLPLVGREIPIIGDDYVDPAFGSGCVKITPAHDFNDYAVGQRHNLPKINVLTIDARIRELPEIIGGEEEGALPAHYAGLDRYEARDRIIHDFKELDLLEKIDDHKLMVPRGDRSGAVIEPMLTDQWFVDLTRETQDDGRPGGLAAITRPALEAVRGGDIKFVPENWSNTYYQWLENIQDWCISRQIWWGHRIPAWYDASGRVYVGRDEAEVRAKYDLENTVVLTQENDVLDTWFSSALWPFSTLGWPQNTQELAYFYPTSVLVTGFDIIFFWVARMVMMGKYFMGDVPFREVYVHGLIRDAQGQKMSKSKGNVLDPIDLIDGIDLESLVAKRTAGLMQPKMAAKIEKDTRKEFADGIPAFGTDAMRFTFAALATTGRDIRFDLGRIEGYRNFCNKLWNASRFVMMQCEDQDTGLTDAPVTLSDADEWIIGRLQQVEAEVAKHFADYRFDLAAQTLYEFTWNEYCDWYLEFTKPALKADDEAAQRGTRRTLVRVLEALLRLLHPIIPFITETIWQRLAPMALVDVQSTDSILGRPYPAFDESKINTQAIESVEWLKQVILGVRRIRAEMDIAPSKSLDVLITHATVEEIARFERFSALLNSVGRIGSVTALTAQEAVPEAAMALVGELQIHIPLAGLIDKQAELARLDREIERLTKELEKAKAKLANPKFADKAPPAVVQQERERETSFQTQLHDLSGQRARISQISG</sequence>
<dbReference type="KEGG" id="hna:Hneap_1377"/>
<name>D0L0I8_HALNC</name>
<dbReference type="eggNOG" id="COG0525">
    <property type="taxonomic scope" value="Bacteria"/>
</dbReference>
<dbReference type="Proteomes" id="UP000009102">
    <property type="component" value="Chromosome"/>
</dbReference>
<evidence type="ECO:0000256" key="10">
    <source>
        <dbReference type="ARBA" id="ARBA00047552"/>
    </source>
</evidence>
<dbReference type="RefSeq" id="WP_012824245.1">
    <property type="nucleotide sequence ID" value="NC_013422.1"/>
</dbReference>
<dbReference type="Gene3D" id="3.90.740.10">
    <property type="entry name" value="Valyl/Leucyl/Isoleucyl-tRNA synthetase, editing domain"/>
    <property type="match status" value="1"/>
</dbReference>
<protein>
    <recommendedName>
        <fullName evidence="13">Valine--tRNA ligase</fullName>
        <ecNumber evidence="13">6.1.1.9</ecNumber>
    </recommendedName>
    <alternativeName>
        <fullName evidence="13">Valyl-tRNA synthetase</fullName>
        <shortName evidence="13">ValRS</shortName>
    </alternativeName>
</protein>
<evidence type="ECO:0000256" key="3">
    <source>
        <dbReference type="ARBA" id="ARBA00022490"/>
    </source>
</evidence>
<dbReference type="FunFam" id="3.40.50.620:FF:000032">
    <property type="entry name" value="Valine--tRNA ligase"/>
    <property type="match status" value="1"/>
</dbReference>
<evidence type="ECO:0000256" key="14">
    <source>
        <dbReference type="SAM" id="MobiDB-lite"/>
    </source>
</evidence>
<dbReference type="FunFam" id="1.10.730.10:FF:000007">
    <property type="entry name" value="Valine--tRNA ligase"/>
    <property type="match status" value="1"/>
</dbReference>
<dbReference type="GO" id="GO:0004832">
    <property type="term" value="F:valine-tRNA ligase activity"/>
    <property type="evidence" value="ECO:0007669"/>
    <property type="project" value="UniProtKB-UniRule"/>
</dbReference>
<dbReference type="PROSITE" id="PS00178">
    <property type="entry name" value="AA_TRNA_LIGASE_I"/>
    <property type="match status" value="1"/>
</dbReference>
<dbReference type="HOGENOM" id="CLU_001493_0_2_6"/>
<feature type="region of interest" description="Disordered" evidence="14">
    <location>
        <begin position="916"/>
        <end position="952"/>
    </location>
</feature>
<dbReference type="AlphaFoldDB" id="D0L0I8"/>
<dbReference type="GO" id="GO:0006438">
    <property type="term" value="P:valyl-tRNA aminoacylation"/>
    <property type="evidence" value="ECO:0007669"/>
    <property type="project" value="UniProtKB-UniRule"/>
</dbReference>
<gene>
    <name evidence="13" type="primary">valS</name>
    <name evidence="18" type="ordered locus">Hneap_1377</name>
</gene>
<dbReference type="SUPFAM" id="SSF52374">
    <property type="entry name" value="Nucleotidylyl transferase"/>
    <property type="match status" value="1"/>
</dbReference>
<feature type="domain" description="Methionyl/Valyl/Leucyl/Isoleucyl-tRNA synthetase anticodon-binding" evidence="16">
    <location>
        <begin position="670"/>
        <end position="825"/>
    </location>
</feature>
<dbReference type="PANTHER" id="PTHR11946:SF93">
    <property type="entry name" value="VALINE--TRNA LIGASE, CHLOROPLASTIC_MITOCHONDRIAL 2"/>
    <property type="match status" value="1"/>
</dbReference>
<evidence type="ECO:0000256" key="2">
    <source>
        <dbReference type="ARBA" id="ARBA00011245"/>
    </source>
</evidence>
<dbReference type="Gene3D" id="1.10.287.380">
    <property type="entry name" value="Valyl-tRNA synthetase, C-terminal domain"/>
    <property type="match status" value="1"/>
</dbReference>
<dbReference type="EMBL" id="CP001801">
    <property type="protein sequence ID" value="ACX96211.1"/>
    <property type="molecule type" value="Genomic_DNA"/>
</dbReference>
<dbReference type="PRINTS" id="PR00986">
    <property type="entry name" value="TRNASYNTHVAL"/>
</dbReference>
<dbReference type="InterPro" id="IPR013155">
    <property type="entry name" value="M/V/L/I-tRNA-synth_anticd-bd"/>
</dbReference>
<dbReference type="InterPro" id="IPR002300">
    <property type="entry name" value="aa-tRNA-synth_Ia"/>
</dbReference>
<dbReference type="InterPro" id="IPR037118">
    <property type="entry name" value="Val-tRNA_synth_C_sf"/>
</dbReference>
<comment type="function">
    <text evidence="11 13">Catalyzes the attachment of valine to tRNA(Val). As ValRS can inadvertently accommodate and process structurally similar amino acids such as threonine, to avoid such errors, it has a 'posttransfer' editing activity that hydrolyzes mischarged Thr-tRNA(Val) in a tRNA-dependent manner.</text>
</comment>
<feature type="domain" description="Valyl-tRNA synthetase tRNA-binding arm" evidence="17">
    <location>
        <begin position="885"/>
        <end position="947"/>
    </location>
</feature>
<comment type="catalytic activity">
    <reaction evidence="10 13">
        <text>tRNA(Val) + L-valine + ATP = L-valyl-tRNA(Val) + AMP + diphosphate</text>
        <dbReference type="Rhea" id="RHEA:10704"/>
        <dbReference type="Rhea" id="RHEA-COMP:9672"/>
        <dbReference type="Rhea" id="RHEA-COMP:9708"/>
        <dbReference type="ChEBI" id="CHEBI:30616"/>
        <dbReference type="ChEBI" id="CHEBI:33019"/>
        <dbReference type="ChEBI" id="CHEBI:57762"/>
        <dbReference type="ChEBI" id="CHEBI:78442"/>
        <dbReference type="ChEBI" id="CHEBI:78537"/>
        <dbReference type="ChEBI" id="CHEBI:456215"/>
        <dbReference type="EC" id="6.1.1.9"/>
    </reaction>
</comment>
<comment type="domain">
    <text evidence="13">The C-terminal coiled-coil domain is crucial for aminoacylation activity.</text>
</comment>
<evidence type="ECO:0000256" key="11">
    <source>
        <dbReference type="ARBA" id="ARBA00055630"/>
    </source>
</evidence>
<dbReference type="SUPFAM" id="SSF46589">
    <property type="entry name" value="tRNA-binding arm"/>
    <property type="match status" value="1"/>
</dbReference>
<evidence type="ECO:0000256" key="5">
    <source>
        <dbReference type="ARBA" id="ARBA00022741"/>
    </source>
</evidence>
<dbReference type="SUPFAM" id="SSF50677">
    <property type="entry name" value="ValRS/IleRS/LeuRS editing domain"/>
    <property type="match status" value="1"/>
</dbReference>
<keyword evidence="9 13" id="KW-0030">Aminoacyl-tRNA synthetase</keyword>
<evidence type="ECO:0000256" key="7">
    <source>
        <dbReference type="ARBA" id="ARBA00022917"/>
    </source>
</evidence>
<dbReference type="FunFam" id="1.10.287.380:FF:000001">
    <property type="entry name" value="Valine--tRNA ligase"/>
    <property type="match status" value="1"/>
</dbReference>
<keyword evidence="7 13" id="KW-0648">Protein biosynthesis</keyword>
<feature type="domain" description="Aminoacyl-tRNA synthetase class Ia" evidence="15">
    <location>
        <begin position="14"/>
        <end position="627"/>
    </location>
</feature>
<dbReference type="InterPro" id="IPR002303">
    <property type="entry name" value="Valyl-tRNA_ligase"/>
</dbReference>
<reference evidence="18 19" key="1">
    <citation type="submission" date="2009-10" db="EMBL/GenBank/DDBJ databases">
        <title>Complete sequence of Halothiobacillus neapolitanus c2.</title>
        <authorList>
            <consortium name="US DOE Joint Genome Institute"/>
            <person name="Lucas S."/>
            <person name="Copeland A."/>
            <person name="Lapidus A."/>
            <person name="Glavina del Rio T."/>
            <person name="Tice H."/>
            <person name="Bruce D."/>
            <person name="Goodwin L."/>
            <person name="Pitluck S."/>
            <person name="Davenport K."/>
            <person name="Brettin T."/>
            <person name="Detter J.C."/>
            <person name="Han C."/>
            <person name="Tapia R."/>
            <person name="Larimer F."/>
            <person name="Land M."/>
            <person name="Hauser L."/>
            <person name="Kyrpides N."/>
            <person name="Mikhailova N."/>
            <person name="Kerfeld C."/>
            <person name="Cannon G."/>
            <person name="Heinhort S."/>
        </authorList>
    </citation>
    <scope>NUCLEOTIDE SEQUENCE [LARGE SCALE GENOMIC DNA]</scope>
    <source>
        <strain evidence="19">ATCC 23641 / c2</strain>
    </source>
</reference>
<organism evidence="18 19">
    <name type="scientific">Halothiobacillus neapolitanus (strain ATCC 23641 / DSM 15147 / CIP 104769 / NCIMB 8539 / c2)</name>
    <name type="common">Thiobacillus neapolitanus</name>
    <dbReference type="NCBI Taxonomy" id="555778"/>
    <lineage>
        <taxon>Bacteria</taxon>
        <taxon>Pseudomonadati</taxon>
        <taxon>Pseudomonadota</taxon>
        <taxon>Gammaproteobacteria</taxon>
        <taxon>Chromatiales</taxon>
        <taxon>Halothiobacillaceae</taxon>
        <taxon>Halothiobacillus</taxon>
    </lineage>
</organism>
<dbReference type="PANTHER" id="PTHR11946">
    <property type="entry name" value="VALYL-TRNA SYNTHETASES"/>
    <property type="match status" value="1"/>
</dbReference>
<dbReference type="GO" id="GO:0002161">
    <property type="term" value="F:aminoacyl-tRNA deacylase activity"/>
    <property type="evidence" value="ECO:0007669"/>
    <property type="project" value="InterPro"/>
</dbReference>
<keyword evidence="5 13" id="KW-0547">Nucleotide-binding</keyword>
<evidence type="ECO:0000256" key="12">
    <source>
        <dbReference type="ARBA" id="ARBA00060830"/>
    </source>
</evidence>
<dbReference type="GO" id="GO:0005829">
    <property type="term" value="C:cytosol"/>
    <property type="evidence" value="ECO:0007669"/>
    <property type="project" value="TreeGrafter"/>
</dbReference>
<evidence type="ECO:0000313" key="18">
    <source>
        <dbReference type="EMBL" id="ACX96211.1"/>
    </source>
</evidence>
<comment type="domain">
    <text evidence="13">ValRS has two distinct active sites: one for aminoacylation and one for editing. The misactivated threonine is translocated from the active site to the editing site.</text>
</comment>
<dbReference type="Pfam" id="PF10458">
    <property type="entry name" value="Val_tRNA-synt_C"/>
    <property type="match status" value="1"/>
</dbReference>
<dbReference type="NCBIfam" id="NF004349">
    <property type="entry name" value="PRK05729.1"/>
    <property type="match status" value="1"/>
</dbReference>
<keyword evidence="6 13" id="KW-0067">ATP-binding</keyword>
<keyword evidence="4 13" id="KW-0436">Ligase</keyword>
<evidence type="ECO:0000259" key="15">
    <source>
        <dbReference type="Pfam" id="PF00133"/>
    </source>
</evidence>
<dbReference type="InterPro" id="IPR001412">
    <property type="entry name" value="aa-tRNA-synth_I_CS"/>
</dbReference>
<feature type="binding site" evidence="13">
    <location>
        <position position="553"/>
    </location>
    <ligand>
        <name>ATP</name>
        <dbReference type="ChEBI" id="CHEBI:30616"/>
    </ligand>
</feature>
<dbReference type="Gene3D" id="3.40.50.620">
    <property type="entry name" value="HUPs"/>
    <property type="match status" value="2"/>
</dbReference>
<dbReference type="GO" id="GO:0005524">
    <property type="term" value="F:ATP binding"/>
    <property type="evidence" value="ECO:0007669"/>
    <property type="project" value="UniProtKB-UniRule"/>
</dbReference>
<dbReference type="InterPro" id="IPR019499">
    <property type="entry name" value="Val-tRNA_synth_tRNA-bd"/>
</dbReference>
<dbReference type="InterPro" id="IPR009080">
    <property type="entry name" value="tRNAsynth_Ia_anticodon-bd"/>
</dbReference>
<comment type="subunit">
    <text evidence="2 13">Monomer.</text>
</comment>
<dbReference type="HAMAP" id="MF_02004">
    <property type="entry name" value="Val_tRNA_synth_type1"/>
    <property type="match status" value="1"/>
</dbReference>
<dbReference type="CDD" id="cd07962">
    <property type="entry name" value="Anticodon_Ia_Val"/>
    <property type="match status" value="1"/>
</dbReference>
<dbReference type="Pfam" id="PF00133">
    <property type="entry name" value="tRNA-synt_1"/>
    <property type="match status" value="1"/>
</dbReference>
<dbReference type="InterPro" id="IPR033705">
    <property type="entry name" value="Anticodon_Ia_Val"/>
</dbReference>
<dbReference type="OrthoDB" id="9810365at2"/>
<evidence type="ECO:0000256" key="9">
    <source>
        <dbReference type="ARBA" id="ARBA00023146"/>
    </source>
</evidence>
<comment type="subcellular location">
    <subcellularLocation>
        <location evidence="1 13">Cytoplasm</location>
    </subcellularLocation>
</comment>
<comment type="similarity">
    <text evidence="12 13">Belongs to the class-I aminoacyl-tRNA synthetase family. ValS type 1 subfamily.</text>
</comment>
<dbReference type="Gene3D" id="1.10.730.10">
    <property type="entry name" value="Isoleucyl-tRNA Synthetase, Domain 1"/>
    <property type="match status" value="1"/>
</dbReference>
<dbReference type="CDD" id="cd00817">
    <property type="entry name" value="ValRS_core"/>
    <property type="match status" value="1"/>
</dbReference>
<feature type="short sequence motif" description="'HIGH' region" evidence="13">
    <location>
        <begin position="44"/>
        <end position="54"/>
    </location>
</feature>
<dbReference type="STRING" id="555778.Hneap_1377"/>
<dbReference type="InterPro" id="IPR014729">
    <property type="entry name" value="Rossmann-like_a/b/a_fold"/>
</dbReference>
<dbReference type="EC" id="6.1.1.9" evidence="13"/>
<keyword evidence="3 13" id="KW-0963">Cytoplasm</keyword>